<dbReference type="PANTHER" id="PTHR15157">
    <property type="entry name" value="UV RADIATION RESISTANCE-ASSOCIATED GENE PROTEIN"/>
    <property type="match status" value="1"/>
</dbReference>
<comment type="caution">
    <text evidence="3">The sequence shown here is derived from an EMBL/GenBank/DDBJ whole genome shotgun (WGS) entry which is preliminary data.</text>
</comment>
<feature type="compositionally biased region" description="Basic residues" evidence="2">
    <location>
        <begin position="375"/>
        <end position="384"/>
    </location>
</feature>
<proteinExistence type="predicted"/>
<feature type="region of interest" description="Disordered" evidence="2">
    <location>
        <begin position="273"/>
        <end position="384"/>
    </location>
</feature>
<dbReference type="Proteomes" id="UP001437256">
    <property type="component" value="Unassembled WGS sequence"/>
</dbReference>
<name>A0ABR2ZEK8_9AGAR</name>
<dbReference type="EMBL" id="JBBXMP010000213">
    <property type="protein sequence ID" value="KAL0059677.1"/>
    <property type="molecule type" value="Genomic_DNA"/>
</dbReference>
<evidence type="ECO:0000256" key="1">
    <source>
        <dbReference type="ARBA" id="ARBA00023054"/>
    </source>
</evidence>
<keyword evidence="4" id="KW-1185">Reference proteome</keyword>
<gene>
    <name evidence="3" type="ORF">AAF712_013580</name>
</gene>
<organism evidence="3 4">
    <name type="scientific">Marasmius tenuissimus</name>
    <dbReference type="NCBI Taxonomy" id="585030"/>
    <lineage>
        <taxon>Eukaryota</taxon>
        <taxon>Fungi</taxon>
        <taxon>Dikarya</taxon>
        <taxon>Basidiomycota</taxon>
        <taxon>Agaricomycotina</taxon>
        <taxon>Agaricomycetes</taxon>
        <taxon>Agaricomycetidae</taxon>
        <taxon>Agaricales</taxon>
        <taxon>Marasmiineae</taxon>
        <taxon>Marasmiaceae</taxon>
        <taxon>Marasmius</taxon>
    </lineage>
</organism>
<feature type="region of interest" description="Disordered" evidence="2">
    <location>
        <begin position="178"/>
        <end position="247"/>
    </location>
</feature>
<feature type="compositionally biased region" description="Basic and acidic residues" evidence="2">
    <location>
        <begin position="323"/>
        <end position="332"/>
    </location>
</feature>
<feature type="compositionally biased region" description="Polar residues" evidence="2">
    <location>
        <begin position="227"/>
        <end position="242"/>
    </location>
</feature>
<feature type="compositionally biased region" description="Basic and acidic residues" evidence="2">
    <location>
        <begin position="359"/>
        <end position="370"/>
    </location>
</feature>
<feature type="compositionally biased region" description="Low complexity" evidence="2">
    <location>
        <begin position="273"/>
        <end position="284"/>
    </location>
</feature>
<evidence type="ECO:0000313" key="4">
    <source>
        <dbReference type="Proteomes" id="UP001437256"/>
    </source>
</evidence>
<protein>
    <submittedName>
        <fullName evidence="3">Uncharacterized protein</fullName>
    </submittedName>
</protein>
<sequence length="384" mass="40721">MFRPTRATLISTLASIFPIELLSPPDLLYTILDVPLPIPLSATDPAPPLFLPDHKDINEETVATALGYAALLLHLLATYLGKGLVYPITYIGSRSLIRDGISAMVGPRMFPLFSKGVDAYRYEYGVFLLNKDIELIMAEFDLRAMDIRHTLPNLKNLLLTLTDGASVPVGLPPSRLSPVTSLTELDSSTDVEESLTSTDAHTTPKANVNLELPPSPSETNGHGDGQTAVNGSGPSTPNSTTLPDGALDTVKKSSSRFLGFSSLLRVRYPSSLLSSTSTTATKGSEGTGEGSGAVSNFQNGTSAEGPEPTSTPGTGGDLEGEEEDRRTIRGIDNEIQGEAGTGEDHQAQESKSTNGNGHVESDSAEKHPSEQTRSTPKRVAHVAK</sequence>
<dbReference type="PANTHER" id="PTHR15157:SF5">
    <property type="entry name" value="UV RADIATION RESISTANCE-ASSOCIATED GENE PROTEIN"/>
    <property type="match status" value="1"/>
</dbReference>
<accession>A0ABR2ZEK8</accession>
<feature type="compositionally biased region" description="Polar residues" evidence="2">
    <location>
        <begin position="194"/>
        <end position="206"/>
    </location>
</feature>
<reference evidence="3 4" key="1">
    <citation type="submission" date="2024-05" db="EMBL/GenBank/DDBJ databases">
        <title>A draft genome resource for the thread blight pathogen Marasmius tenuissimus strain MS-2.</title>
        <authorList>
            <person name="Yulfo-Soto G.E."/>
            <person name="Baruah I.K."/>
            <person name="Amoako-Attah I."/>
            <person name="Bukari Y."/>
            <person name="Meinhardt L.W."/>
            <person name="Bailey B.A."/>
            <person name="Cohen S.P."/>
        </authorList>
    </citation>
    <scope>NUCLEOTIDE SEQUENCE [LARGE SCALE GENOMIC DNA]</scope>
    <source>
        <strain evidence="3 4">MS-2</strain>
    </source>
</reference>
<evidence type="ECO:0000313" key="3">
    <source>
        <dbReference type="EMBL" id="KAL0059677.1"/>
    </source>
</evidence>
<evidence type="ECO:0000256" key="2">
    <source>
        <dbReference type="SAM" id="MobiDB-lite"/>
    </source>
</evidence>
<keyword evidence="1" id="KW-0175">Coiled coil</keyword>